<evidence type="ECO:0000313" key="2">
    <source>
        <dbReference type="Proteomes" id="UP000501812"/>
    </source>
</evidence>
<organism evidence="1 2">
    <name type="scientific">Luteolibacter luteus</name>
    <dbReference type="NCBI Taxonomy" id="2728835"/>
    <lineage>
        <taxon>Bacteria</taxon>
        <taxon>Pseudomonadati</taxon>
        <taxon>Verrucomicrobiota</taxon>
        <taxon>Verrucomicrobiia</taxon>
        <taxon>Verrucomicrobiales</taxon>
        <taxon>Verrucomicrobiaceae</taxon>
        <taxon>Luteolibacter</taxon>
    </lineage>
</organism>
<dbReference type="RefSeq" id="WP_169455287.1">
    <property type="nucleotide sequence ID" value="NZ_CP051774.1"/>
</dbReference>
<proteinExistence type="predicted"/>
<keyword evidence="2" id="KW-1185">Reference proteome</keyword>
<dbReference type="Proteomes" id="UP000501812">
    <property type="component" value="Chromosome"/>
</dbReference>
<sequence length="125" mass="14491">MLLSIWPDEEEAFHQFFDLLEEHASRKGRLVAKVTRHGKFNIRYDITDLPNLTPIGKDDLPDPIFLTTYTDDPGFLATTSEGHTFGAWRNPWGNWKSWEEMAAALDFTEDHLEILDPAEFERIRG</sequence>
<protein>
    <submittedName>
        <fullName evidence="1">Uncharacterized protein</fullName>
    </submittedName>
</protein>
<name>A0A858RJ00_9BACT</name>
<accession>A0A858RJ00</accession>
<gene>
    <name evidence="1" type="ORF">HHL09_14200</name>
</gene>
<dbReference type="AlphaFoldDB" id="A0A858RJ00"/>
<evidence type="ECO:0000313" key="1">
    <source>
        <dbReference type="EMBL" id="QJE96887.1"/>
    </source>
</evidence>
<dbReference type="EMBL" id="CP051774">
    <property type="protein sequence ID" value="QJE96887.1"/>
    <property type="molecule type" value="Genomic_DNA"/>
</dbReference>
<reference evidence="1 2" key="1">
    <citation type="submission" date="2020-04" db="EMBL/GenBank/DDBJ databases">
        <title>Luteolibacter sp. G-1-1-1 isolated from soil.</title>
        <authorList>
            <person name="Dahal R.H."/>
        </authorList>
    </citation>
    <scope>NUCLEOTIDE SEQUENCE [LARGE SCALE GENOMIC DNA]</scope>
    <source>
        <strain evidence="1 2">G-1-1-1</strain>
    </source>
</reference>
<dbReference type="KEGG" id="luo:HHL09_14200"/>